<dbReference type="Pfam" id="PF16357">
    <property type="entry name" value="PepSY_TM_like_2"/>
    <property type="match status" value="1"/>
</dbReference>
<comment type="caution">
    <text evidence="2">The sequence shown here is derived from an EMBL/GenBank/DDBJ whole genome shotgun (WGS) entry which is preliminary data.</text>
</comment>
<keyword evidence="3" id="KW-1185">Reference proteome</keyword>
<evidence type="ECO:0000313" key="3">
    <source>
        <dbReference type="Proteomes" id="UP000268033"/>
    </source>
</evidence>
<dbReference type="EMBL" id="RJUL01000008">
    <property type="protein sequence ID" value="ROQ23313.1"/>
    <property type="molecule type" value="Genomic_DNA"/>
</dbReference>
<accession>A0A3N1P4D0</accession>
<gene>
    <name evidence="2" type="ORF">EDC28_10851</name>
</gene>
<keyword evidence="1" id="KW-0812">Transmembrane</keyword>
<dbReference type="Proteomes" id="UP000268033">
    <property type="component" value="Unassembled WGS sequence"/>
</dbReference>
<keyword evidence="1" id="KW-0472">Membrane</keyword>
<feature type="transmembrane region" description="Helical" evidence="1">
    <location>
        <begin position="158"/>
        <end position="179"/>
    </location>
</feature>
<reference evidence="2 3" key="1">
    <citation type="submission" date="2018-11" db="EMBL/GenBank/DDBJ databases">
        <title>Genomic Encyclopedia of Type Strains, Phase IV (KMG-IV): sequencing the most valuable type-strain genomes for metagenomic binning, comparative biology and taxonomic classification.</title>
        <authorList>
            <person name="Goeker M."/>
        </authorList>
    </citation>
    <scope>NUCLEOTIDE SEQUENCE [LARGE SCALE GENOMIC DNA]</scope>
    <source>
        <strain evidence="2 3">DSM 21945</strain>
    </source>
</reference>
<name>A0A3N1P4D0_9GAMM</name>
<dbReference type="AlphaFoldDB" id="A0A3N1P4D0"/>
<dbReference type="RefSeq" id="WP_123422137.1">
    <property type="nucleotide sequence ID" value="NZ_RJUL01000008.1"/>
</dbReference>
<feature type="transmembrane region" description="Helical" evidence="1">
    <location>
        <begin position="20"/>
        <end position="39"/>
    </location>
</feature>
<organism evidence="2 3">
    <name type="scientific">Gallaecimonas pentaromativorans</name>
    <dbReference type="NCBI Taxonomy" id="584787"/>
    <lineage>
        <taxon>Bacteria</taxon>
        <taxon>Pseudomonadati</taxon>
        <taxon>Pseudomonadota</taxon>
        <taxon>Gammaproteobacteria</taxon>
        <taxon>Enterobacterales</taxon>
        <taxon>Gallaecimonadaceae</taxon>
        <taxon>Gallaecimonas</taxon>
    </lineage>
</organism>
<keyword evidence="1" id="KW-1133">Transmembrane helix</keyword>
<dbReference type="PANTHER" id="PTHR40115">
    <property type="entry name" value="INNER MEMBRANE PROTEIN WITH PEPSY TM HELIX"/>
    <property type="match status" value="1"/>
</dbReference>
<feature type="transmembrane region" description="Helical" evidence="1">
    <location>
        <begin position="186"/>
        <end position="205"/>
    </location>
</feature>
<protein>
    <recommendedName>
        <fullName evidence="4">PepSY-associated transmembrane protein</fullName>
    </recommendedName>
</protein>
<sequence>MRLSKRQQWLLKNIRLIHIYSSMAVLLALLFFSLTGITLNHGDWGSDAGKHYRELEQRLPEGQFPTALPAGSDQRRALAARLRQWLEQAYGMPGGELTQTFDESEQRIELDIKRPGGYALADINLAEQQFYLVDDFAGYLSLANDLHKGRHAGGSWRWLIDVVAVICVLFALSGFYLLWRQLSRRNAGLLTTLFGGLLMVLAFLLSSHT</sequence>
<evidence type="ECO:0008006" key="4">
    <source>
        <dbReference type="Google" id="ProtNLM"/>
    </source>
</evidence>
<dbReference type="PANTHER" id="PTHR40115:SF1">
    <property type="entry name" value="INNER MEMBRANE PROTEIN WITH PEPSY TM HELIX"/>
    <property type="match status" value="1"/>
</dbReference>
<evidence type="ECO:0000313" key="2">
    <source>
        <dbReference type="EMBL" id="ROQ23313.1"/>
    </source>
</evidence>
<dbReference type="InterPro" id="IPR032307">
    <property type="entry name" value="PepSY_TM-like_2"/>
</dbReference>
<evidence type="ECO:0000256" key="1">
    <source>
        <dbReference type="SAM" id="Phobius"/>
    </source>
</evidence>
<proteinExistence type="predicted"/>
<dbReference type="STRING" id="584787.GCA_001247655_03765"/>